<name>A0A9D2TIM3_9FIRM</name>
<reference evidence="1" key="1">
    <citation type="journal article" date="2021" name="PeerJ">
        <title>Extensive microbial diversity within the chicken gut microbiome revealed by metagenomics and culture.</title>
        <authorList>
            <person name="Gilroy R."/>
            <person name="Ravi A."/>
            <person name="Getino M."/>
            <person name="Pursley I."/>
            <person name="Horton D.L."/>
            <person name="Alikhan N.F."/>
            <person name="Baker D."/>
            <person name="Gharbi K."/>
            <person name="Hall N."/>
            <person name="Watson M."/>
            <person name="Adriaenssens E.M."/>
            <person name="Foster-Nyarko E."/>
            <person name="Jarju S."/>
            <person name="Secka A."/>
            <person name="Antonio M."/>
            <person name="Oren A."/>
            <person name="Chaudhuri R.R."/>
            <person name="La Ragione R."/>
            <person name="Hildebrand F."/>
            <person name="Pallen M.J."/>
        </authorList>
    </citation>
    <scope>NUCLEOTIDE SEQUENCE</scope>
    <source>
        <strain evidence="1">5933</strain>
    </source>
</reference>
<sequence>MEIAPIAITSMRLRLDTEPLEAERLGAVEYRTPHGSGIFFVFLKTESDMPDIQALCPVKLMQCAQSEKGWQVIFQPEGTAPADRPAFSLSEEEASALFERFGITIPAPSPVGAVPAASSGEAENDEPPF</sequence>
<organism evidence="1 2">
    <name type="scientific">Candidatus Ruthenibacterium merdavium</name>
    <dbReference type="NCBI Taxonomy" id="2838752"/>
    <lineage>
        <taxon>Bacteria</taxon>
        <taxon>Bacillati</taxon>
        <taxon>Bacillota</taxon>
        <taxon>Clostridia</taxon>
        <taxon>Eubacteriales</taxon>
        <taxon>Oscillospiraceae</taxon>
        <taxon>Ruthenibacterium</taxon>
    </lineage>
</organism>
<proteinExistence type="predicted"/>
<protein>
    <submittedName>
        <fullName evidence="1">Uncharacterized protein</fullName>
    </submittedName>
</protein>
<dbReference type="Proteomes" id="UP000823918">
    <property type="component" value="Unassembled WGS sequence"/>
</dbReference>
<dbReference type="AlphaFoldDB" id="A0A9D2TIM3"/>
<evidence type="ECO:0000313" key="1">
    <source>
        <dbReference type="EMBL" id="HJC71409.1"/>
    </source>
</evidence>
<reference evidence="1" key="2">
    <citation type="submission" date="2021-04" db="EMBL/GenBank/DDBJ databases">
        <authorList>
            <person name="Gilroy R."/>
        </authorList>
    </citation>
    <scope>NUCLEOTIDE SEQUENCE</scope>
    <source>
        <strain evidence="1">5933</strain>
    </source>
</reference>
<accession>A0A9D2TIM3</accession>
<comment type="caution">
    <text evidence="1">The sequence shown here is derived from an EMBL/GenBank/DDBJ whole genome shotgun (WGS) entry which is preliminary data.</text>
</comment>
<dbReference type="EMBL" id="DWWA01000008">
    <property type="protein sequence ID" value="HJC71409.1"/>
    <property type="molecule type" value="Genomic_DNA"/>
</dbReference>
<gene>
    <name evidence="1" type="ORF">H9698_01265</name>
</gene>
<evidence type="ECO:0000313" key="2">
    <source>
        <dbReference type="Proteomes" id="UP000823918"/>
    </source>
</evidence>